<comment type="caution">
    <text evidence="2">The sequence shown here is derived from an EMBL/GenBank/DDBJ whole genome shotgun (WGS) entry which is preliminary data.</text>
</comment>
<sequence length="131" mass="15286">MRKIEFRAWDTLTKRYLYNIQAVTLTDESDDYHGLLTLADFLNNDRYIVEQFTGLFDKTGEKIFENDIVTPADKPHLFGTVLYDDATGSYAVKYPHHDQKDAISNYTNKHRIKFKLKIWGTIHTQQALLGK</sequence>
<dbReference type="Pfam" id="PF09643">
    <property type="entry name" value="YopX"/>
    <property type="match status" value="1"/>
</dbReference>
<proteinExistence type="predicted"/>
<feature type="domain" description="YopX protein" evidence="1">
    <location>
        <begin position="5"/>
        <end position="105"/>
    </location>
</feature>
<protein>
    <submittedName>
        <fullName evidence="2">YopX family protein</fullName>
    </submittedName>
</protein>
<gene>
    <name evidence="2" type="ORF">H9901_04960</name>
</gene>
<reference evidence="2" key="1">
    <citation type="journal article" date="2021" name="PeerJ">
        <title>Extensive microbial diversity within the chicken gut microbiome revealed by metagenomics and culture.</title>
        <authorList>
            <person name="Gilroy R."/>
            <person name="Ravi A."/>
            <person name="Getino M."/>
            <person name="Pursley I."/>
            <person name="Horton D.L."/>
            <person name="Alikhan N.F."/>
            <person name="Baker D."/>
            <person name="Gharbi K."/>
            <person name="Hall N."/>
            <person name="Watson M."/>
            <person name="Adriaenssens E.M."/>
            <person name="Foster-Nyarko E."/>
            <person name="Jarju S."/>
            <person name="Secka A."/>
            <person name="Antonio M."/>
            <person name="Oren A."/>
            <person name="Chaudhuri R.R."/>
            <person name="La Ragione R."/>
            <person name="Hildebrand F."/>
            <person name="Pallen M.J."/>
        </authorList>
    </citation>
    <scope>NUCLEOTIDE SEQUENCE</scope>
    <source>
        <strain evidence="2">F6-6636</strain>
    </source>
</reference>
<evidence type="ECO:0000313" key="2">
    <source>
        <dbReference type="EMBL" id="MBU3852030.1"/>
    </source>
</evidence>
<accession>A0A948X3K2</accession>
<name>A0A948X3K2_9LACO</name>
<dbReference type="Gene3D" id="2.30.30.290">
    <property type="entry name" value="YopX-like domains"/>
    <property type="match status" value="1"/>
</dbReference>
<dbReference type="Proteomes" id="UP000777303">
    <property type="component" value="Unassembled WGS sequence"/>
</dbReference>
<evidence type="ECO:0000313" key="3">
    <source>
        <dbReference type="Proteomes" id="UP000777303"/>
    </source>
</evidence>
<dbReference type="InterPro" id="IPR023385">
    <property type="entry name" value="YopX-like_C"/>
</dbReference>
<reference evidence="2" key="2">
    <citation type="submission" date="2021-04" db="EMBL/GenBank/DDBJ databases">
        <authorList>
            <person name="Gilroy R."/>
        </authorList>
    </citation>
    <scope>NUCLEOTIDE SEQUENCE</scope>
    <source>
        <strain evidence="2">F6-6636</strain>
    </source>
</reference>
<organism evidence="2 3">
    <name type="scientific">Candidatus Paralactobacillus gallistercoris</name>
    <dbReference type="NCBI Taxonomy" id="2838724"/>
    <lineage>
        <taxon>Bacteria</taxon>
        <taxon>Bacillati</taxon>
        <taxon>Bacillota</taxon>
        <taxon>Bacilli</taxon>
        <taxon>Lactobacillales</taxon>
        <taxon>Lactobacillaceae</taxon>
        <taxon>Lactobacillus</taxon>
    </lineage>
</organism>
<dbReference type="SUPFAM" id="SSF159006">
    <property type="entry name" value="YopX-like"/>
    <property type="match status" value="1"/>
</dbReference>
<evidence type="ECO:0000259" key="1">
    <source>
        <dbReference type="Pfam" id="PF09643"/>
    </source>
</evidence>
<dbReference type="EMBL" id="JAHLFS010000059">
    <property type="protein sequence ID" value="MBU3852030.1"/>
    <property type="molecule type" value="Genomic_DNA"/>
</dbReference>
<dbReference type="InterPro" id="IPR019096">
    <property type="entry name" value="YopX_protein"/>
</dbReference>
<dbReference type="AlphaFoldDB" id="A0A948X3K2"/>